<evidence type="ECO:0000313" key="2">
    <source>
        <dbReference type="Proteomes" id="UP000475265"/>
    </source>
</evidence>
<comment type="caution">
    <text evidence="1">The sequence shown here is derived from an EMBL/GenBank/DDBJ whole genome shotgun (WGS) entry which is preliminary data.</text>
</comment>
<gene>
    <name evidence="1" type="ORF">FX983_01406</name>
</gene>
<dbReference type="RefSeq" id="WP_163908998.1">
    <property type="nucleotide sequence ID" value="NZ_JAAAXX010000001.1"/>
</dbReference>
<organism evidence="1 2">
    <name type="scientific">Pseudomonas frederiksbergensis</name>
    <dbReference type="NCBI Taxonomy" id="104087"/>
    <lineage>
        <taxon>Bacteria</taxon>
        <taxon>Pseudomonadati</taxon>
        <taxon>Pseudomonadota</taxon>
        <taxon>Gammaproteobacteria</taxon>
        <taxon>Pseudomonadales</taxon>
        <taxon>Pseudomonadaceae</taxon>
        <taxon>Pseudomonas</taxon>
    </lineage>
</organism>
<name>A0A6L5BXU4_9PSED</name>
<sequence>MFKLKIFRKDLGIASGFDLGDMQFVFDGGEVSSSEHTRFRMMIYLSVVSLIDGLLALKGNGSFEFVGVDSSFSLRFKLEKKGVLVTSGLSSLGCSSMNELLRGIDLGVEEFVNAGNSLPLNDSVSSDFDAARADLKLAITRTAQ</sequence>
<dbReference type="Proteomes" id="UP000475265">
    <property type="component" value="Unassembled WGS sequence"/>
</dbReference>
<protein>
    <submittedName>
        <fullName evidence="1">Uncharacterized protein</fullName>
    </submittedName>
</protein>
<dbReference type="AlphaFoldDB" id="A0A6L5BXU4"/>
<evidence type="ECO:0000313" key="1">
    <source>
        <dbReference type="EMBL" id="KAF2393441.1"/>
    </source>
</evidence>
<accession>A0A6L5BXU4</accession>
<reference evidence="1 2" key="1">
    <citation type="submission" date="2019-12" db="EMBL/GenBank/DDBJ databases">
        <title>Endophytic bacteria associated with Panax ginseng seedlings.</title>
        <authorList>
            <person name="Park J.M."/>
            <person name="Shin R."/>
            <person name="Jo S.H."/>
        </authorList>
    </citation>
    <scope>NUCLEOTIDE SEQUENCE [LARGE SCALE GENOMIC DNA]</scope>
    <source>
        <strain evidence="1 2">PgKB32</strain>
    </source>
</reference>
<dbReference type="EMBL" id="JAAAXX010000001">
    <property type="protein sequence ID" value="KAF2393441.1"/>
    <property type="molecule type" value="Genomic_DNA"/>
</dbReference>
<proteinExistence type="predicted"/>